<proteinExistence type="predicted"/>
<dbReference type="OrthoDB" id="10003116at2759"/>
<dbReference type="GO" id="GO:0005794">
    <property type="term" value="C:Golgi apparatus"/>
    <property type="evidence" value="ECO:0007669"/>
    <property type="project" value="TreeGrafter"/>
</dbReference>
<evidence type="ECO:0000256" key="4">
    <source>
        <dbReference type="ARBA" id="ARBA00023136"/>
    </source>
</evidence>
<feature type="transmembrane region" description="Helical" evidence="5">
    <location>
        <begin position="160"/>
        <end position="179"/>
    </location>
</feature>
<dbReference type="GO" id="GO:0016020">
    <property type="term" value="C:membrane"/>
    <property type="evidence" value="ECO:0007669"/>
    <property type="project" value="UniProtKB-SubCell"/>
</dbReference>
<accession>A0A098VRH0</accession>
<dbReference type="GO" id="GO:0005783">
    <property type="term" value="C:endoplasmic reticulum"/>
    <property type="evidence" value="ECO:0007669"/>
    <property type="project" value="TreeGrafter"/>
</dbReference>
<evidence type="ECO:0000313" key="7">
    <source>
        <dbReference type="Proteomes" id="UP000029725"/>
    </source>
</evidence>
<evidence type="ECO:0000256" key="1">
    <source>
        <dbReference type="ARBA" id="ARBA00004141"/>
    </source>
</evidence>
<comment type="caution">
    <text evidence="6">The sequence shown here is derived from an EMBL/GenBank/DDBJ whole genome shotgun (WGS) entry which is preliminary data.</text>
</comment>
<dbReference type="PANTHER" id="PTHR13396:SF5">
    <property type="entry name" value="NEDD4 FAMILY INTERACTING PROTEIN"/>
    <property type="match status" value="1"/>
</dbReference>
<dbReference type="GO" id="GO:0030001">
    <property type="term" value="P:metal ion transport"/>
    <property type="evidence" value="ECO:0007669"/>
    <property type="project" value="InterPro"/>
</dbReference>
<dbReference type="GO" id="GO:0048471">
    <property type="term" value="C:perinuclear region of cytoplasm"/>
    <property type="evidence" value="ECO:0007669"/>
    <property type="project" value="TreeGrafter"/>
</dbReference>
<evidence type="ECO:0000256" key="2">
    <source>
        <dbReference type="ARBA" id="ARBA00022692"/>
    </source>
</evidence>
<keyword evidence="7" id="KW-1185">Reference proteome</keyword>
<sequence length="252" mass="26747">MFTDAQDVADTHYDANVGRLAAHPASVYSAFHRPNLLKTRDGVFSNMVSSSGISQISSGTLDAVPSRPPCYEEVATMRPPNYSIEAPAIFRLLSGGNNHNTSGFAGTSSGRPPSIADILIDGIPLGSWSSFFGPMAVVVVSQFVGFLLTLMLVRSHAGHHGAFAGLGLLLAIFAFNGGFESASSSGFITPTNDRLLDSQSLVLTTSVLDPFLLVSVIVVGLALFFFSFYSYARLRSKAASSLSQLQSMEQQA</sequence>
<dbReference type="Pfam" id="PF10176">
    <property type="entry name" value="NEDD4_Bsd2"/>
    <property type="match status" value="1"/>
</dbReference>
<evidence type="ECO:0000256" key="5">
    <source>
        <dbReference type="SAM" id="Phobius"/>
    </source>
</evidence>
<dbReference type="GO" id="GO:0031398">
    <property type="term" value="P:positive regulation of protein ubiquitination"/>
    <property type="evidence" value="ECO:0007669"/>
    <property type="project" value="TreeGrafter"/>
</dbReference>
<keyword evidence="4 5" id="KW-0472">Membrane</keyword>
<dbReference type="Proteomes" id="UP000029725">
    <property type="component" value="Unassembled WGS sequence"/>
</dbReference>
<dbReference type="VEuPathDB" id="MicrosporidiaDB:DI09_31p160"/>
<dbReference type="GO" id="GO:0006511">
    <property type="term" value="P:ubiquitin-dependent protein catabolic process"/>
    <property type="evidence" value="ECO:0007669"/>
    <property type="project" value="TreeGrafter"/>
</dbReference>
<keyword evidence="2 5" id="KW-0812">Transmembrane</keyword>
<gene>
    <name evidence="6" type="ORF">DI09_31p160</name>
</gene>
<dbReference type="PANTHER" id="PTHR13396">
    <property type="entry name" value="NEDD4 FAMILY INTERACTING PROTEIN 1/2"/>
    <property type="match status" value="1"/>
</dbReference>
<keyword evidence="3 5" id="KW-1133">Transmembrane helix</keyword>
<keyword evidence="6" id="KW-0378">Hydrolase</keyword>
<dbReference type="HOGENOM" id="CLU_1103026_0_0_1"/>
<comment type="subcellular location">
    <subcellularLocation>
        <location evidence="1">Membrane</location>
        <topology evidence="1">Multi-pass membrane protein</topology>
    </subcellularLocation>
</comment>
<dbReference type="InterPro" id="IPR019325">
    <property type="entry name" value="NEDD4/Bsd2"/>
</dbReference>
<protein>
    <submittedName>
        <fullName evidence="6">Regulatory subunit 4 of 26S protease</fullName>
    </submittedName>
</protein>
<dbReference type="GeneID" id="25259546"/>
<keyword evidence="6" id="KW-0645">Protease</keyword>
<feature type="transmembrane region" description="Helical" evidence="5">
    <location>
        <begin position="211"/>
        <end position="232"/>
    </location>
</feature>
<evidence type="ECO:0000313" key="6">
    <source>
        <dbReference type="EMBL" id="KGG51565.1"/>
    </source>
</evidence>
<dbReference type="AlphaFoldDB" id="A0A098VRH0"/>
<dbReference type="RefSeq" id="XP_013237992.1">
    <property type="nucleotide sequence ID" value="XM_013382538.1"/>
</dbReference>
<reference evidence="6 7" key="1">
    <citation type="submission" date="2014-04" db="EMBL/GenBank/DDBJ databases">
        <title>A new species of microsporidia sheds light on the evolution of extreme parasitism.</title>
        <authorList>
            <person name="Haag K.L."/>
            <person name="James T.Y."/>
            <person name="Larsson R."/>
            <person name="Schaer T.M."/>
            <person name="Refardt D."/>
            <person name="Pombert J.-F."/>
            <person name="Ebert D."/>
        </authorList>
    </citation>
    <scope>NUCLEOTIDE SEQUENCE [LARGE SCALE GENOMIC DNA]</scope>
    <source>
        <strain evidence="6 7">UGP3</strain>
        <tissue evidence="6">Spores</tissue>
    </source>
</reference>
<organism evidence="6 7">
    <name type="scientific">Mitosporidium daphniae</name>
    <dbReference type="NCBI Taxonomy" id="1485682"/>
    <lineage>
        <taxon>Eukaryota</taxon>
        <taxon>Fungi</taxon>
        <taxon>Fungi incertae sedis</taxon>
        <taxon>Microsporidia</taxon>
        <taxon>Mitosporidium</taxon>
    </lineage>
</organism>
<dbReference type="EMBL" id="JMKJ01000244">
    <property type="protein sequence ID" value="KGG51565.1"/>
    <property type="molecule type" value="Genomic_DNA"/>
</dbReference>
<name>A0A098VRH0_9MICR</name>
<dbReference type="GO" id="GO:0008233">
    <property type="term" value="F:peptidase activity"/>
    <property type="evidence" value="ECO:0007669"/>
    <property type="project" value="UniProtKB-KW"/>
</dbReference>
<feature type="transmembrane region" description="Helical" evidence="5">
    <location>
        <begin position="131"/>
        <end position="153"/>
    </location>
</feature>
<dbReference type="GO" id="GO:0007034">
    <property type="term" value="P:vacuolar transport"/>
    <property type="evidence" value="ECO:0007669"/>
    <property type="project" value="InterPro"/>
</dbReference>
<evidence type="ECO:0000256" key="3">
    <source>
        <dbReference type="ARBA" id="ARBA00022989"/>
    </source>
</evidence>